<name>A0A1V4J3R4_PATFA</name>
<organism evidence="1 2">
    <name type="scientific">Patagioenas fasciata monilis</name>
    <dbReference type="NCBI Taxonomy" id="372326"/>
    <lineage>
        <taxon>Eukaryota</taxon>
        <taxon>Metazoa</taxon>
        <taxon>Chordata</taxon>
        <taxon>Craniata</taxon>
        <taxon>Vertebrata</taxon>
        <taxon>Euteleostomi</taxon>
        <taxon>Archelosauria</taxon>
        <taxon>Archosauria</taxon>
        <taxon>Dinosauria</taxon>
        <taxon>Saurischia</taxon>
        <taxon>Theropoda</taxon>
        <taxon>Coelurosauria</taxon>
        <taxon>Aves</taxon>
        <taxon>Neognathae</taxon>
        <taxon>Neoaves</taxon>
        <taxon>Columbimorphae</taxon>
        <taxon>Columbiformes</taxon>
        <taxon>Columbidae</taxon>
        <taxon>Patagioenas</taxon>
    </lineage>
</organism>
<comment type="caution">
    <text evidence="1">The sequence shown here is derived from an EMBL/GenBank/DDBJ whole genome shotgun (WGS) entry which is preliminary data.</text>
</comment>
<keyword evidence="2" id="KW-1185">Reference proteome</keyword>
<accession>A0A1V4J3R4</accession>
<dbReference type="AlphaFoldDB" id="A0A1V4J3R4"/>
<dbReference type="Proteomes" id="UP000190648">
    <property type="component" value="Unassembled WGS sequence"/>
</dbReference>
<reference evidence="1 2" key="1">
    <citation type="submission" date="2016-02" db="EMBL/GenBank/DDBJ databases">
        <title>Band-tailed pigeon sequencing and assembly.</title>
        <authorList>
            <person name="Soares A.E."/>
            <person name="Novak B.J."/>
            <person name="Rice E.S."/>
            <person name="O'Connell B."/>
            <person name="Chang D."/>
            <person name="Weber S."/>
            <person name="Shapiro B."/>
        </authorList>
    </citation>
    <scope>NUCLEOTIDE SEQUENCE [LARGE SCALE GENOMIC DNA]</scope>
    <source>
        <strain evidence="1">BTP2013</strain>
        <tissue evidence="1">Blood</tissue>
    </source>
</reference>
<proteinExistence type="predicted"/>
<evidence type="ECO:0000313" key="2">
    <source>
        <dbReference type="Proteomes" id="UP000190648"/>
    </source>
</evidence>
<sequence length="154" mass="16959">MPLLEEGWGTRLCSECVVCHLGANTLVVPQVSPSRFHSRRVSGTPPVTALLLSSAHEEELPGGMVTCRVITTGFQPVSGTSYLLSASGFQSFSRLQKDDGLSKKFGKTDLQRAFCQLMERESEQGSGFDRIQKSLQGQKAFARRLEAEQHLIFI</sequence>
<protein>
    <submittedName>
        <fullName evidence="1">Uncharacterized protein</fullName>
    </submittedName>
</protein>
<gene>
    <name evidence="1" type="ORF">AV530_016830</name>
</gene>
<evidence type="ECO:0000313" key="1">
    <source>
        <dbReference type="EMBL" id="OPJ66861.1"/>
    </source>
</evidence>
<dbReference type="EMBL" id="LSYS01009367">
    <property type="protein sequence ID" value="OPJ66861.1"/>
    <property type="molecule type" value="Genomic_DNA"/>
</dbReference>